<dbReference type="STRING" id="1388748.GCA_000463155_03196"/>
<dbReference type="EMBL" id="PYEP01000002">
    <property type="protein sequence ID" value="PSN08746.1"/>
    <property type="molecule type" value="Genomic_DNA"/>
</dbReference>
<dbReference type="InterPro" id="IPR000792">
    <property type="entry name" value="Tscrpt_reg_LuxR_C"/>
</dbReference>
<dbReference type="Gene3D" id="1.10.10.10">
    <property type="entry name" value="Winged helix-like DNA-binding domain superfamily/Winged helix DNA-binding domain"/>
    <property type="match status" value="1"/>
</dbReference>
<comment type="caution">
    <text evidence="3">The sequence shown here is derived from an EMBL/GenBank/DDBJ whole genome shotgun (WGS) entry which is preliminary data.</text>
</comment>
<protein>
    <submittedName>
        <fullName evidence="3">Helix-turn-helix transcriptional regulator</fullName>
    </submittedName>
</protein>
<keyword evidence="4" id="KW-1185">Reference proteome</keyword>
<dbReference type="GO" id="GO:0006355">
    <property type="term" value="P:regulation of DNA-templated transcription"/>
    <property type="evidence" value="ECO:0007669"/>
    <property type="project" value="InterPro"/>
</dbReference>
<proteinExistence type="predicted"/>
<dbReference type="InterPro" id="IPR016032">
    <property type="entry name" value="Sig_transdc_resp-reg_C-effctor"/>
</dbReference>
<dbReference type="PROSITE" id="PS50043">
    <property type="entry name" value="HTH_LUXR_2"/>
    <property type="match status" value="1"/>
</dbReference>
<sequence length="199" mass="22894">MLQIVIDSNNGYFELGLQYLLLTMKNHNHQSDDVSLNFTLSKRDISLPDIIFREFMVTINIKHEPGIRKNHSLAEISRTIHIPFICRSHNMDDIILRIRKILLIASMGYGASTRTDIFKAAGLKRYLQLSATENNIMLLTGKGHDASDISRLLHRSERTIGVHCRNAIKKMGMENRLEFYKYATWLARFGNSDEITLCL</sequence>
<gene>
    <name evidence="3" type="ORF">C7G83_05145</name>
</gene>
<keyword evidence="1" id="KW-0238">DNA-binding</keyword>
<dbReference type="GO" id="GO:0003677">
    <property type="term" value="F:DNA binding"/>
    <property type="evidence" value="ECO:0007669"/>
    <property type="project" value="UniProtKB-KW"/>
</dbReference>
<dbReference type="RefSeq" id="WP_106876474.1">
    <property type="nucleotide sequence ID" value="NZ_PYEP01000002.1"/>
</dbReference>
<evidence type="ECO:0000259" key="2">
    <source>
        <dbReference type="PROSITE" id="PS50043"/>
    </source>
</evidence>
<feature type="domain" description="HTH luxR-type" evidence="2">
    <location>
        <begin position="122"/>
        <end position="187"/>
    </location>
</feature>
<dbReference type="SUPFAM" id="SSF46894">
    <property type="entry name" value="C-terminal effector domain of the bipartite response regulators"/>
    <property type="match status" value="1"/>
</dbReference>
<dbReference type="CDD" id="cd06170">
    <property type="entry name" value="LuxR_C_like"/>
    <property type="match status" value="1"/>
</dbReference>
<dbReference type="Proteomes" id="UP000240212">
    <property type="component" value="Unassembled WGS sequence"/>
</dbReference>
<name>A0A2P8VMG2_9ENTR</name>
<accession>A0A2P8VMG2</accession>
<dbReference type="SMART" id="SM00421">
    <property type="entry name" value="HTH_LUXR"/>
    <property type="match status" value="1"/>
</dbReference>
<dbReference type="Pfam" id="PF00196">
    <property type="entry name" value="GerE"/>
    <property type="match status" value="1"/>
</dbReference>
<evidence type="ECO:0000313" key="3">
    <source>
        <dbReference type="EMBL" id="PSN08746.1"/>
    </source>
</evidence>
<organism evidence="3 4">
    <name type="scientific">Siccibacter turicensis</name>
    <dbReference type="NCBI Taxonomy" id="357233"/>
    <lineage>
        <taxon>Bacteria</taxon>
        <taxon>Pseudomonadati</taxon>
        <taxon>Pseudomonadota</taxon>
        <taxon>Gammaproteobacteria</taxon>
        <taxon>Enterobacterales</taxon>
        <taxon>Enterobacteriaceae</taxon>
        <taxon>Siccibacter</taxon>
    </lineage>
</organism>
<evidence type="ECO:0000256" key="1">
    <source>
        <dbReference type="ARBA" id="ARBA00023125"/>
    </source>
</evidence>
<dbReference type="OrthoDB" id="6518199at2"/>
<dbReference type="InterPro" id="IPR036388">
    <property type="entry name" value="WH-like_DNA-bd_sf"/>
</dbReference>
<dbReference type="PROSITE" id="PS00622">
    <property type="entry name" value="HTH_LUXR_1"/>
    <property type="match status" value="1"/>
</dbReference>
<dbReference type="PRINTS" id="PR00038">
    <property type="entry name" value="HTHLUXR"/>
</dbReference>
<evidence type="ECO:0000313" key="4">
    <source>
        <dbReference type="Proteomes" id="UP000240212"/>
    </source>
</evidence>
<dbReference type="AlphaFoldDB" id="A0A2P8VMG2"/>
<reference evidence="3 4" key="1">
    <citation type="submission" date="2018-03" db="EMBL/GenBank/DDBJ databases">
        <title>Draft genome sequence of the first documented clinical Siccibacter turicensis isolate in Austria.</title>
        <authorList>
            <person name="Lepuschitz S."/>
            <person name="Pekard-Amenitsch S."/>
            <person name="Haunold R."/>
            <person name="Schill S."/>
            <person name="Mach R."/>
            <person name="Allerberger F."/>
            <person name="Ruppitsch W."/>
            <person name="Forsythe S.J."/>
        </authorList>
    </citation>
    <scope>NUCLEOTIDE SEQUENCE [LARGE SCALE GENOMIC DNA]</scope>
    <source>
        <strain evidence="3 4">6100069499-17</strain>
    </source>
</reference>